<evidence type="ECO:0000256" key="2">
    <source>
        <dbReference type="ARBA" id="ARBA00022771"/>
    </source>
</evidence>
<feature type="compositionally biased region" description="Polar residues" evidence="5">
    <location>
        <begin position="87"/>
        <end position="99"/>
    </location>
</feature>
<dbReference type="InterPro" id="IPR002893">
    <property type="entry name" value="Znf_MYND"/>
</dbReference>
<dbReference type="PROSITE" id="PS50865">
    <property type="entry name" value="ZF_MYND_2"/>
    <property type="match status" value="1"/>
</dbReference>
<dbReference type="AlphaFoldDB" id="A0A0C9XIJ5"/>
<dbReference type="Gene3D" id="6.10.140.2220">
    <property type="match status" value="1"/>
</dbReference>
<sequence length="444" mass="51652">MPRQRNYTIFSPPLLSMSELVKTTLDHDSTDELIDQWLDHRNGGHDTYYEWFMDVRERRHLAHAQQSQLMQMQREGFGGEGWKMNGNGKQNGNLNEKQTNGNGNGKQANANGKQNLGVKNTNMQTKQMVAWNKGEFAPENVFCRTVDTGRLIPLDRTWTTHVYHHHSMRERKLGMMPVVFTMLPELMLLRGMHDTGCDEIFIIVTDLKRQEMDDVTEYFKLACRYTFGQTCKPSMERRIQCEHIRLKHTLLRQRRTPCFPQIDLTLRAILYEKNPRFFVLFSHQTTSYSQIFFTHPSYVPDEDIFYDYPTGCPNPCCTDECEMIRFPRRGMESASVLNVKIADKWKKKGGLRHARRRVKRREMCNWIDCDVSFRRERDAQSGSGSIDGSVDHDHEHCEVESSEGGGGGGKVKGALCSKCKLVKYCSPEHQRKDWEEHKRVCVKI</sequence>
<dbReference type="Pfam" id="PF01753">
    <property type="entry name" value="zf-MYND"/>
    <property type="match status" value="1"/>
</dbReference>
<dbReference type="STRING" id="1095629.A0A0C9XIJ5"/>
<protein>
    <submittedName>
        <fullName evidence="7">Unplaced genomic scaffold K443scaffold_31, whole genome shotgun sequence</fullName>
    </submittedName>
</protein>
<evidence type="ECO:0000313" key="7">
    <source>
        <dbReference type="EMBL" id="KIK04851.1"/>
    </source>
</evidence>
<evidence type="ECO:0000256" key="1">
    <source>
        <dbReference type="ARBA" id="ARBA00022723"/>
    </source>
</evidence>
<evidence type="ECO:0000259" key="6">
    <source>
        <dbReference type="PROSITE" id="PS50865"/>
    </source>
</evidence>
<dbReference type="GO" id="GO:0008270">
    <property type="term" value="F:zinc ion binding"/>
    <property type="evidence" value="ECO:0007669"/>
    <property type="project" value="UniProtKB-KW"/>
</dbReference>
<feature type="compositionally biased region" description="Low complexity" evidence="5">
    <location>
        <begin position="105"/>
        <end position="115"/>
    </location>
</feature>
<reference evidence="7 8" key="1">
    <citation type="submission" date="2014-04" db="EMBL/GenBank/DDBJ databases">
        <authorList>
            <consortium name="DOE Joint Genome Institute"/>
            <person name="Kuo A."/>
            <person name="Kohler A."/>
            <person name="Nagy L.G."/>
            <person name="Floudas D."/>
            <person name="Copeland A."/>
            <person name="Barry K.W."/>
            <person name="Cichocki N."/>
            <person name="Veneault-Fourrey C."/>
            <person name="LaButti K."/>
            <person name="Lindquist E.A."/>
            <person name="Lipzen A."/>
            <person name="Lundell T."/>
            <person name="Morin E."/>
            <person name="Murat C."/>
            <person name="Sun H."/>
            <person name="Tunlid A."/>
            <person name="Henrissat B."/>
            <person name="Grigoriev I.V."/>
            <person name="Hibbett D.S."/>
            <person name="Martin F."/>
            <person name="Nordberg H.P."/>
            <person name="Cantor M.N."/>
            <person name="Hua S.X."/>
        </authorList>
    </citation>
    <scope>NUCLEOTIDE SEQUENCE [LARGE SCALE GENOMIC DNA]</scope>
    <source>
        <strain evidence="7 8">LaAM-08-1</strain>
    </source>
</reference>
<evidence type="ECO:0000256" key="5">
    <source>
        <dbReference type="SAM" id="MobiDB-lite"/>
    </source>
</evidence>
<keyword evidence="3" id="KW-0862">Zinc</keyword>
<evidence type="ECO:0000256" key="3">
    <source>
        <dbReference type="ARBA" id="ARBA00022833"/>
    </source>
</evidence>
<reference evidence="8" key="2">
    <citation type="submission" date="2015-01" db="EMBL/GenBank/DDBJ databases">
        <title>Evolutionary Origins and Diversification of the Mycorrhizal Mutualists.</title>
        <authorList>
            <consortium name="DOE Joint Genome Institute"/>
            <consortium name="Mycorrhizal Genomics Consortium"/>
            <person name="Kohler A."/>
            <person name="Kuo A."/>
            <person name="Nagy L.G."/>
            <person name="Floudas D."/>
            <person name="Copeland A."/>
            <person name="Barry K.W."/>
            <person name="Cichocki N."/>
            <person name="Veneault-Fourrey C."/>
            <person name="LaButti K."/>
            <person name="Lindquist E.A."/>
            <person name="Lipzen A."/>
            <person name="Lundell T."/>
            <person name="Morin E."/>
            <person name="Murat C."/>
            <person name="Riley R."/>
            <person name="Ohm R."/>
            <person name="Sun H."/>
            <person name="Tunlid A."/>
            <person name="Henrissat B."/>
            <person name="Grigoriev I.V."/>
            <person name="Hibbett D.S."/>
            <person name="Martin F."/>
        </authorList>
    </citation>
    <scope>NUCLEOTIDE SEQUENCE [LARGE SCALE GENOMIC DNA]</scope>
    <source>
        <strain evidence="8">LaAM-08-1</strain>
    </source>
</reference>
<dbReference type="SUPFAM" id="SSF144232">
    <property type="entry name" value="HIT/MYND zinc finger-like"/>
    <property type="match status" value="1"/>
</dbReference>
<dbReference type="EMBL" id="KN838566">
    <property type="protein sequence ID" value="KIK04851.1"/>
    <property type="molecule type" value="Genomic_DNA"/>
</dbReference>
<keyword evidence="2 4" id="KW-0863">Zinc-finger</keyword>
<feature type="domain" description="MYND-type" evidence="6">
    <location>
        <begin position="394"/>
        <end position="441"/>
    </location>
</feature>
<feature type="region of interest" description="Disordered" evidence="5">
    <location>
        <begin position="81"/>
        <end position="116"/>
    </location>
</feature>
<evidence type="ECO:0000256" key="4">
    <source>
        <dbReference type="PROSITE-ProRule" id="PRU00134"/>
    </source>
</evidence>
<keyword evidence="1" id="KW-0479">Metal-binding</keyword>
<keyword evidence="8" id="KW-1185">Reference proteome</keyword>
<gene>
    <name evidence="7" type="ORF">K443DRAFT_130613</name>
</gene>
<accession>A0A0C9XIJ5</accession>
<dbReference type="Proteomes" id="UP000054477">
    <property type="component" value="Unassembled WGS sequence"/>
</dbReference>
<dbReference type="HOGENOM" id="CLU_064794_0_0_1"/>
<evidence type="ECO:0000313" key="8">
    <source>
        <dbReference type="Proteomes" id="UP000054477"/>
    </source>
</evidence>
<organism evidence="7 8">
    <name type="scientific">Laccaria amethystina LaAM-08-1</name>
    <dbReference type="NCBI Taxonomy" id="1095629"/>
    <lineage>
        <taxon>Eukaryota</taxon>
        <taxon>Fungi</taxon>
        <taxon>Dikarya</taxon>
        <taxon>Basidiomycota</taxon>
        <taxon>Agaricomycotina</taxon>
        <taxon>Agaricomycetes</taxon>
        <taxon>Agaricomycetidae</taxon>
        <taxon>Agaricales</taxon>
        <taxon>Agaricineae</taxon>
        <taxon>Hydnangiaceae</taxon>
        <taxon>Laccaria</taxon>
    </lineage>
</organism>
<name>A0A0C9XIJ5_9AGAR</name>
<proteinExistence type="predicted"/>
<dbReference type="OrthoDB" id="432970at2759"/>